<protein>
    <submittedName>
        <fullName evidence="6">Chloride channel protein</fullName>
    </submittedName>
</protein>
<dbReference type="InterPro" id="IPR014743">
    <property type="entry name" value="Cl-channel_core"/>
</dbReference>
<dbReference type="PRINTS" id="PR00762">
    <property type="entry name" value="CLCHANNEL"/>
</dbReference>
<dbReference type="PANTHER" id="PTHR43427">
    <property type="entry name" value="CHLORIDE CHANNEL PROTEIN CLC-E"/>
    <property type="match status" value="1"/>
</dbReference>
<feature type="transmembrane region" description="Helical" evidence="5">
    <location>
        <begin position="226"/>
        <end position="251"/>
    </location>
</feature>
<feature type="transmembrane region" description="Helical" evidence="5">
    <location>
        <begin position="306"/>
        <end position="332"/>
    </location>
</feature>
<gene>
    <name evidence="6" type="ORF">L2W38_08785</name>
</gene>
<sequence>MKSRGFRVVWEESILVYALAKWFLLAVLAGAVVGSVTTFFVNSLEWAISWTAKSPPTFLWYLLPLGIVASTLIIRCFAPDARGHGTEKVIEAIHEHSGKISVKVIPIKLITTVITVAAGGSAGKEGPAAQIGAGLTSSLASLLRFSDLDRKKLVICGISAGFAAVFGTPVAGAIFGLEVLYIGQVFYDVLFPSFISGVVSHLVATSLGMSYGYYPLCDIPAMSGGIFLWMVVAGAFFGFVSFLHIEIMSFFERVFSKVRGGLVVKAILGAVLILFLAQAVGGEYFGLGTDVIDRALHGEKLPGLAFLWKSIFTAITLSCGGSGGVVTPIFFIGATAGVTFASLFGLNGALFGPIGFVAVLAGCANAPISASIMAVELFGSSVASFAAIACITSFLLVGHRSVYPSQILARSKSPLILISAKPSRVDLARSLPKPEDSLFSPLIKKIAMAMQRTFGIKAPCRFRKPFRKDRPRKEK</sequence>
<feature type="transmembrane region" description="Helical" evidence="5">
    <location>
        <begin position="14"/>
        <end position="38"/>
    </location>
</feature>
<name>A0ABS9EQD0_9BACT</name>
<keyword evidence="3 5" id="KW-1133">Transmembrane helix</keyword>
<dbReference type="PANTHER" id="PTHR43427:SF12">
    <property type="entry name" value="CHLORIDE TRANSPORTER"/>
    <property type="match status" value="1"/>
</dbReference>
<keyword evidence="2 5" id="KW-0812">Transmembrane</keyword>
<feature type="transmembrane region" description="Helical" evidence="5">
    <location>
        <begin position="58"/>
        <end position="78"/>
    </location>
</feature>
<dbReference type="InterPro" id="IPR001807">
    <property type="entry name" value="ClC"/>
</dbReference>
<evidence type="ECO:0000256" key="4">
    <source>
        <dbReference type="ARBA" id="ARBA00023136"/>
    </source>
</evidence>
<dbReference type="Pfam" id="PF00654">
    <property type="entry name" value="Voltage_CLC"/>
    <property type="match status" value="1"/>
</dbReference>
<comment type="subcellular location">
    <subcellularLocation>
        <location evidence="1">Membrane</location>
        <topology evidence="1">Multi-pass membrane protein</topology>
    </subcellularLocation>
</comment>
<dbReference type="SUPFAM" id="SSF81340">
    <property type="entry name" value="Clc chloride channel"/>
    <property type="match status" value="1"/>
</dbReference>
<reference evidence="6 7" key="1">
    <citation type="submission" date="2022-01" db="EMBL/GenBank/DDBJ databases">
        <title>Dethiosulfovibrio faecalis sp. nov., a novel proteolytic, non-sulfur-reducing bacterium isolated from a marine aquaculture solid waste bioreactor.</title>
        <authorList>
            <person name="Grabowski S."/>
            <person name="Apolinario E."/>
            <person name="Schneider N."/>
            <person name="Marshall C.W."/>
            <person name="Sowers K.R."/>
        </authorList>
    </citation>
    <scope>NUCLEOTIDE SEQUENCE [LARGE SCALE GENOMIC DNA]</scope>
    <source>
        <strain evidence="6 7">DSM 12537</strain>
    </source>
</reference>
<feature type="transmembrane region" description="Helical" evidence="5">
    <location>
        <begin position="338"/>
        <end position="361"/>
    </location>
</feature>
<dbReference type="Proteomes" id="UP001200430">
    <property type="component" value="Unassembled WGS sequence"/>
</dbReference>
<accession>A0ABS9EQD0</accession>
<organism evidence="6 7">
    <name type="scientific">Dethiosulfovibrio marinus</name>
    <dbReference type="NCBI Taxonomy" id="133532"/>
    <lineage>
        <taxon>Bacteria</taxon>
        <taxon>Thermotogati</taxon>
        <taxon>Synergistota</taxon>
        <taxon>Synergistia</taxon>
        <taxon>Synergistales</taxon>
        <taxon>Dethiosulfovibrionaceae</taxon>
        <taxon>Dethiosulfovibrio</taxon>
    </lineage>
</organism>
<evidence type="ECO:0000256" key="5">
    <source>
        <dbReference type="SAM" id="Phobius"/>
    </source>
</evidence>
<dbReference type="RefSeq" id="WP_236099632.1">
    <property type="nucleotide sequence ID" value="NZ_JAKGUD010000009.1"/>
</dbReference>
<evidence type="ECO:0000313" key="6">
    <source>
        <dbReference type="EMBL" id="MCF4142914.1"/>
    </source>
</evidence>
<dbReference type="InterPro" id="IPR050368">
    <property type="entry name" value="ClC-type_chloride_channel"/>
</dbReference>
<feature type="transmembrane region" description="Helical" evidence="5">
    <location>
        <begin position="153"/>
        <end position="177"/>
    </location>
</feature>
<feature type="transmembrane region" description="Helical" evidence="5">
    <location>
        <begin position="263"/>
        <end position="285"/>
    </location>
</feature>
<keyword evidence="4 5" id="KW-0472">Membrane</keyword>
<dbReference type="EMBL" id="JAKGUD010000009">
    <property type="protein sequence ID" value="MCF4142914.1"/>
    <property type="molecule type" value="Genomic_DNA"/>
</dbReference>
<dbReference type="Gene3D" id="1.10.3080.10">
    <property type="entry name" value="Clc chloride channel"/>
    <property type="match status" value="1"/>
</dbReference>
<comment type="caution">
    <text evidence="6">The sequence shown here is derived from an EMBL/GenBank/DDBJ whole genome shotgun (WGS) entry which is preliminary data.</text>
</comment>
<evidence type="ECO:0000256" key="3">
    <source>
        <dbReference type="ARBA" id="ARBA00022989"/>
    </source>
</evidence>
<evidence type="ECO:0000313" key="7">
    <source>
        <dbReference type="Proteomes" id="UP001200430"/>
    </source>
</evidence>
<feature type="transmembrane region" description="Helical" evidence="5">
    <location>
        <begin position="373"/>
        <end position="397"/>
    </location>
</feature>
<evidence type="ECO:0000256" key="2">
    <source>
        <dbReference type="ARBA" id="ARBA00022692"/>
    </source>
</evidence>
<proteinExistence type="predicted"/>
<feature type="transmembrane region" description="Helical" evidence="5">
    <location>
        <begin position="189"/>
        <end position="214"/>
    </location>
</feature>
<keyword evidence="7" id="KW-1185">Reference proteome</keyword>
<evidence type="ECO:0000256" key="1">
    <source>
        <dbReference type="ARBA" id="ARBA00004141"/>
    </source>
</evidence>